<dbReference type="InterPro" id="IPR036890">
    <property type="entry name" value="HATPase_C_sf"/>
</dbReference>
<dbReference type="Pfam" id="PF02518">
    <property type="entry name" value="HATPase_c"/>
    <property type="match status" value="1"/>
</dbReference>
<protein>
    <recommendedName>
        <fullName evidence="2">histidine kinase</fullName>
        <ecNumber evidence="2">2.7.13.3</ecNumber>
    </recommendedName>
</protein>
<evidence type="ECO:0000259" key="4">
    <source>
        <dbReference type="PROSITE" id="PS50109"/>
    </source>
</evidence>
<gene>
    <name evidence="6" type="ORF">J1836_014530</name>
    <name evidence="5" type="ORF">J1836_19140</name>
</gene>
<dbReference type="PROSITE" id="PS50109">
    <property type="entry name" value="HIS_KIN"/>
    <property type="match status" value="1"/>
</dbReference>
<dbReference type="EMBL" id="CP072748">
    <property type="protein sequence ID" value="QTX09816.1"/>
    <property type="molecule type" value="Genomic_DNA"/>
</dbReference>
<dbReference type="InterPro" id="IPR005467">
    <property type="entry name" value="His_kinase_dom"/>
</dbReference>
<dbReference type="InterPro" id="IPR004358">
    <property type="entry name" value="Sig_transdc_His_kin-like_C"/>
</dbReference>
<dbReference type="PANTHER" id="PTHR43547">
    <property type="entry name" value="TWO-COMPONENT HISTIDINE KINASE"/>
    <property type="match status" value="1"/>
</dbReference>
<proteinExistence type="predicted"/>
<dbReference type="EC" id="2.7.13.3" evidence="2"/>
<sequence length="401" mass="44951">MRPLLPQQIIDLYEGKVVWSESIQFLDTHPNLPQQQNIHIYCMRLVQDKVIDSVTIIALEQGQLRWEYGAGITPFPTSDLAKTIQESDLHLLMEQRVESTTLQRGDHADTRLLGSQLAEYHWFSVISHDGSLARLVGLGWRSTEHPTLARTLQDGIREKYANLELHAWVKHNANFISSGIAAHSLVHEYRNYLHQLLAGLDTLEKGLSNQTTETLTNITTKLREESVLPMETLADVLLKGQAQRTEPASVSDLLNTLSIMLKPYAKECGVHFRIINNPKLTLGIDSANISIPLGNLVSNAIKHHTSHQECKVSLLTQILHDNGNFWLEFQVRDNGNGIPSHQVGRLFQPGISFARQTSERHGIGLWLARSLARKVGGDITLTQNLRGMGTCFTLRIPLTLG</sequence>
<dbReference type="InterPro" id="IPR003594">
    <property type="entry name" value="HATPase_dom"/>
</dbReference>
<evidence type="ECO:0000256" key="1">
    <source>
        <dbReference type="ARBA" id="ARBA00000085"/>
    </source>
</evidence>
<evidence type="ECO:0000256" key="2">
    <source>
        <dbReference type="ARBA" id="ARBA00012438"/>
    </source>
</evidence>
<keyword evidence="6" id="KW-0808">Transferase</keyword>
<keyword evidence="7" id="KW-1185">Reference proteome</keyword>
<dbReference type="GO" id="GO:0000155">
    <property type="term" value="F:phosphorelay sensor kinase activity"/>
    <property type="evidence" value="ECO:0007669"/>
    <property type="project" value="TreeGrafter"/>
</dbReference>
<feature type="domain" description="Histidine kinase" evidence="4">
    <location>
        <begin position="184"/>
        <end position="400"/>
    </location>
</feature>
<dbReference type="AlphaFoldDB" id="A0A8B0SEN3"/>
<comment type="catalytic activity">
    <reaction evidence="1">
        <text>ATP + protein L-histidine = ADP + protein N-phospho-L-histidine.</text>
        <dbReference type="EC" id="2.7.13.3"/>
    </reaction>
</comment>
<dbReference type="Gene3D" id="3.30.565.10">
    <property type="entry name" value="Histidine kinase-like ATPase, C-terminal domain"/>
    <property type="match status" value="1"/>
</dbReference>
<organism evidence="6">
    <name type="scientific">Thiothrix fructosivorans</name>
    <dbReference type="NCBI Taxonomy" id="111770"/>
    <lineage>
        <taxon>Bacteria</taxon>
        <taxon>Pseudomonadati</taxon>
        <taxon>Pseudomonadota</taxon>
        <taxon>Gammaproteobacteria</taxon>
        <taxon>Thiotrichales</taxon>
        <taxon>Thiotrichaceae</taxon>
        <taxon>Thiothrix</taxon>
    </lineage>
</organism>
<evidence type="ECO:0000256" key="3">
    <source>
        <dbReference type="ARBA" id="ARBA00022553"/>
    </source>
</evidence>
<dbReference type="PRINTS" id="PR00344">
    <property type="entry name" value="BCTRLSENSOR"/>
</dbReference>
<name>A0A8B0SEN3_9GAMM</name>
<reference evidence="6" key="2">
    <citation type="submission" date="2021-04" db="EMBL/GenBank/DDBJ databases">
        <title>Complete Genome and methylome analysis of Thiothrix fructosivorans ATCC 49748.</title>
        <authorList>
            <person name="Fomenkov A."/>
            <person name="Sun L."/>
            <person name="Vincze T."/>
            <person name="Grabovich M.Y."/>
            <person name="Roberts R.J."/>
        </authorList>
    </citation>
    <scope>NUCLEOTIDE SEQUENCE</scope>
    <source>
        <strain evidence="6">ATCC 49748</strain>
    </source>
</reference>
<dbReference type="RefSeq" id="WP_207252720.1">
    <property type="nucleotide sequence ID" value="NZ_JAFMPM010000008.1"/>
</dbReference>
<dbReference type="PANTHER" id="PTHR43547:SF10">
    <property type="entry name" value="SENSOR HISTIDINE KINASE DCUS"/>
    <property type="match status" value="1"/>
</dbReference>
<evidence type="ECO:0000313" key="5">
    <source>
        <dbReference type="EMBL" id="MBO0615015.1"/>
    </source>
</evidence>
<evidence type="ECO:0000313" key="6">
    <source>
        <dbReference type="EMBL" id="QTX09816.1"/>
    </source>
</evidence>
<reference evidence="5 7" key="1">
    <citation type="submission" date="2021-03" db="EMBL/GenBank/DDBJ databases">
        <title>Draft genome and methylome analysis of Thiotrix fructosivoruns ATCC 49748.</title>
        <authorList>
            <person name="Fomenkov A."/>
            <person name="Grabovich M.Y."/>
            <person name="Roberts R.J."/>
        </authorList>
    </citation>
    <scope>NUCLEOTIDE SEQUENCE [LARGE SCALE GENOMIC DNA]</scope>
    <source>
        <strain evidence="5 7">ATCC 49748</strain>
    </source>
</reference>
<evidence type="ECO:0000313" key="7">
    <source>
        <dbReference type="Proteomes" id="UP000664466"/>
    </source>
</evidence>
<keyword evidence="6" id="KW-0418">Kinase</keyword>
<accession>A0A8B0SEN3</accession>
<keyword evidence="3" id="KW-0597">Phosphoprotein</keyword>
<dbReference type="EMBL" id="JAFMPM010000008">
    <property type="protein sequence ID" value="MBO0615015.1"/>
    <property type="molecule type" value="Genomic_DNA"/>
</dbReference>
<dbReference type="Proteomes" id="UP000664466">
    <property type="component" value="Unassembled WGS sequence"/>
</dbReference>
<dbReference type="SUPFAM" id="SSF55874">
    <property type="entry name" value="ATPase domain of HSP90 chaperone/DNA topoisomerase II/histidine kinase"/>
    <property type="match status" value="1"/>
</dbReference>
<dbReference type="SMART" id="SM00387">
    <property type="entry name" value="HATPase_c"/>
    <property type="match status" value="1"/>
</dbReference>